<keyword evidence="4" id="KW-1185">Reference proteome</keyword>
<dbReference type="Pfam" id="PF02615">
    <property type="entry name" value="Ldh_2"/>
    <property type="match status" value="1"/>
</dbReference>
<keyword evidence="2" id="KW-0560">Oxidoreductase</keyword>
<evidence type="ECO:0000313" key="3">
    <source>
        <dbReference type="EMBL" id="SHI25529.1"/>
    </source>
</evidence>
<dbReference type="GO" id="GO:0016491">
    <property type="term" value="F:oxidoreductase activity"/>
    <property type="evidence" value="ECO:0007669"/>
    <property type="project" value="UniProtKB-KW"/>
</dbReference>
<dbReference type="Proteomes" id="UP000183954">
    <property type="component" value="Unassembled WGS sequence"/>
</dbReference>
<dbReference type="EMBL" id="FQXJ01000013">
    <property type="protein sequence ID" value="SHI25529.1"/>
    <property type="molecule type" value="Genomic_DNA"/>
</dbReference>
<dbReference type="SUPFAM" id="SSF89733">
    <property type="entry name" value="L-sulfolactate dehydrogenase-like"/>
    <property type="match status" value="1"/>
</dbReference>
<dbReference type="AlphaFoldDB" id="A0A1M5ZN32"/>
<gene>
    <name evidence="3" type="ORF">SAMN02746098_03435</name>
</gene>
<dbReference type="STRING" id="1121420.SAMN02746098_03435"/>
<dbReference type="Gene3D" id="1.10.1530.10">
    <property type="match status" value="1"/>
</dbReference>
<dbReference type="PANTHER" id="PTHR11091">
    <property type="entry name" value="OXIDOREDUCTASE-RELATED"/>
    <property type="match status" value="1"/>
</dbReference>
<dbReference type="PANTHER" id="PTHR11091:SF0">
    <property type="entry name" value="MALATE DEHYDROGENASE"/>
    <property type="match status" value="1"/>
</dbReference>
<evidence type="ECO:0000256" key="2">
    <source>
        <dbReference type="ARBA" id="ARBA00023002"/>
    </source>
</evidence>
<organism evidence="3 4">
    <name type="scientific">Desulfosporosinus lacus DSM 15449</name>
    <dbReference type="NCBI Taxonomy" id="1121420"/>
    <lineage>
        <taxon>Bacteria</taxon>
        <taxon>Bacillati</taxon>
        <taxon>Bacillota</taxon>
        <taxon>Clostridia</taxon>
        <taxon>Eubacteriales</taxon>
        <taxon>Desulfitobacteriaceae</taxon>
        <taxon>Desulfosporosinus</taxon>
    </lineage>
</organism>
<dbReference type="Gene3D" id="3.30.1370.60">
    <property type="entry name" value="Hypothetical oxidoreductase yiak, domain 2"/>
    <property type="match status" value="1"/>
</dbReference>
<evidence type="ECO:0000256" key="1">
    <source>
        <dbReference type="ARBA" id="ARBA00006056"/>
    </source>
</evidence>
<sequence length="351" mass="37946">MQTSRTIAVAKLEKFMRVAFSLSGVPELDAEIVTENLITAEMKGIASHGLSRFPVYLKRIQKGLVNPKPQITCKRVLPGVLAIDGDNGLGSVVMLQGLKEGMAVAEEIGVCALGVRHSNHFGISTYYCEKAADHGFISILLSNAPPATPPFGGKEPYFGTNPIAFGMPRKNRPHLIVDMATSVAARGKIIRAAQRNESIPEGWALDKDGYPTTDAKAALEGVLLSIAGPKGSALSLAVEFLAGVLTGAGYGKGVAWQYGPSEEPANVGHFMVIIKADSFIERSEYEERTETFISELKNLSLAPGFEKINLPGEREWEREQAVFVQGLSLDSELLEQYSLIAESLNLEIMLK</sequence>
<accession>A0A1M5ZN32</accession>
<dbReference type="OrthoDB" id="9769447at2"/>
<dbReference type="InterPro" id="IPR043144">
    <property type="entry name" value="Mal/L-sulf/L-lact_DH-like_ah"/>
</dbReference>
<dbReference type="RefSeq" id="WP_073030936.1">
    <property type="nucleotide sequence ID" value="NZ_FQXJ01000013.1"/>
</dbReference>
<evidence type="ECO:0000313" key="4">
    <source>
        <dbReference type="Proteomes" id="UP000183954"/>
    </source>
</evidence>
<comment type="similarity">
    <text evidence="1">Belongs to the LDH2/MDH2 oxidoreductase family.</text>
</comment>
<proteinExistence type="inferred from homology"/>
<name>A0A1M5ZN32_9FIRM</name>
<dbReference type="InterPro" id="IPR003767">
    <property type="entry name" value="Malate/L-lactate_DH-like"/>
</dbReference>
<protein>
    <submittedName>
        <fullName evidence="3">Malate/lactate/ureidoglycolate dehydrogenase, LDH2 family</fullName>
    </submittedName>
</protein>
<dbReference type="InterPro" id="IPR036111">
    <property type="entry name" value="Mal/L-sulfo/L-lacto_DH-like_sf"/>
</dbReference>
<reference evidence="4" key="1">
    <citation type="submission" date="2016-11" db="EMBL/GenBank/DDBJ databases">
        <authorList>
            <person name="Varghese N."/>
            <person name="Submissions S."/>
        </authorList>
    </citation>
    <scope>NUCLEOTIDE SEQUENCE [LARGE SCALE GENOMIC DNA]</scope>
    <source>
        <strain evidence="4">DSM 15449</strain>
    </source>
</reference>
<dbReference type="InterPro" id="IPR043143">
    <property type="entry name" value="Mal/L-sulf/L-lact_DH-like_NADP"/>
</dbReference>